<sequence>MRALKVGRAQARRLERMGRERRLRLTRSESDGGLPETVPAAGPRPASGEPSFPIVAVGASAGGLEAFQRLVAALPPDTGMAFVLILHLAPTHESALAEILGRSARMPVRQAEHDMPVEPNQIYVMPPGATLLFSGGRLQLVSRAGAPGVPHPIDHFMRSLAQALGEQSVGVVLSGTGNDGALGIHEIKSSGGITFAQDDSAQQSTMPRNAVASGGVDFVLAPEAMAIEIARIARHPFARPGPSRAVPVTDDPAIGRLFEILRRDTGIEFAEYRRNTINRRILRRMALHKLERLPDYVGFVATHPREVEALTQDILINVTKFFRDPQAFETVERLVFPRIFESKSRDDTVRVWVLGCSTGQDAYSIAMSFTEYLDARERRPRVQVFATDVNPIGIEAARAGIYPKGIEQDVSAERLRRFFTEVNGTYHVCKPVREMCVFARHDALAQPPFSRLDLVVCRNLLIYLEPVLQRKLLPTLHFALNPGGFLWLGSSETAADFSKLFQVVDARHRIYSRKPGPRSPVAIARAQPAPRPLPRAAARPMVEPDPHREAERLLLTRYVPPSVIVDEDLNVVQFRGDTSPYLIPAQGRASLNLLKMLREGLLVGVRSALHRASREHKPAREENLRVRSAAGEHRVTVVAMPLRTNDRTTGTVVVFEQPGEGSAAQARQEVVEHSAKTPEPPASQKPREEAQRLRQELGATRDYLQMVIEQLEAANEELQAANEESQSSNEELQSVNEELETSKEEIQSTNEELTTVNDELRDRNTELAQSNGDLANLLDSVQMPIVMLDRDLRIRRFTAAAQKLLNLLPGDVGRPFSDIKLNVDAPDLQELFGRALQQGSVIEREVRDRTDRWQWLRVSPYRDVQDRIQGAILMMIDIDPIKRAAERVSESEGRFAALADSAPVLIWVHGLDGCEYVNSGYETFAGVPASALRKQGWAESIHAEDREGYLAAYRDAFARRAPFEYLARFRRADGAFRWMKSIGLPRILEGGDFVGYAGSSVDITELKEAEEGLRRADRVKDEFLATLGHELRNPLAAISNAAYLLSVKGGRANPSALEIIERQTRNMVRIVDDLLDVSRITQGKVGMRLETLNLEVIARAALAATEHERRRSQHALEDSFPAEPVWVLADAVRLEQTLTNLLSNAAKYAPARGRVRLSVDCEARPDATAWAVIRVSDDGPGIDAALLPRVFDLFVQGERDNRAGTGVGIGLALARQLVELHGGTIEARNLKPRGSEFLVRLPAIPPPANPQGSEARSATGVAPRRVLVVDDNADAAQAVQAILRRSGHEVRLAGDGRSALVAALEFAPNVVLMDVGLPDIDGFSVALRLREDARTRDIKLVALSGYGRERDAARAREAGFAAYLMKPAAPEALLRAVAEAPSQP</sequence>
<dbReference type="Gene3D" id="3.30.565.10">
    <property type="entry name" value="Histidine kinase-like ATPase, C-terminal domain"/>
    <property type="match status" value="1"/>
</dbReference>
<dbReference type="EMBL" id="VBPB01000001">
    <property type="protein sequence ID" value="TMQ74333.1"/>
    <property type="molecule type" value="Genomic_DNA"/>
</dbReference>
<dbReference type="Pfam" id="PF08447">
    <property type="entry name" value="PAS_3"/>
    <property type="match status" value="1"/>
</dbReference>
<dbReference type="PRINTS" id="PR00996">
    <property type="entry name" value="CHERMTFRASE"/>
</dbReference>
<evidence type="ECO:0000259" key="4">
    <source>
        <dbReference type="PROSITE" id="PS50109"/>
    </source>
</evidence>
<dbReference type="GO" id="GO:0000156">
    <property type="term" value="F:phosphorelay response regulator activity"/>
    <property type="evidence" value="ECO:0007669"/>
    <property type="project" value="InterPro"/>
</dbReference>
<dbReference type="Gene3D" id="3.40.50.2300">
    <property type="match status" value="1"/>
</dbReference>
<name>A0A538UEM9_UNCEI</name>
<feature type="domain" description="Histidine kinase" evidence="4">
    <location>
        <begin position="1026"/>
        <end position="1245"/>
    </location>
</feature>
<dbReference type="SUPFAM" id="SSF47757">
    <property type="entry name" value="Chemotaxis receptor methyltransferase CheR, N-terminal domain"/>
    <property type="match status" value="1"/>
</dbReference>
<dbReference type="PROSITE" id="PS50123">
    <property type="entry name" value="CHER"/>
    <property type="match status" value="1"/>
</dbReference>
<dbReference type="Gene3D" id="1.10.287.130">
    <property type="match status" value="1"/>
</dbReference>
<dbReference type="Pfam" id="PF13596">
    <property type="entry name" value="PAS_10"/>
    <property type="match status" value="1"/>
</dbReference>
<feature type="domain" description="CheB-type methylesterase" evidence="7">
    <location>
        <begin position="45"/>
        <end position="229"/>
    </location>
</feature>
<dbReference type="SMART" id="SM00086">
    <property type="entry name" value="PAC"/>
    <property type="match status" value="2"/>
</dbReference>
<dbReference type="Pfam" id="PF03705">
    <property type="entry name" value="CheR_N"/>
    <property type="match status" value="1"/>
</dbReference>
<feature type="compositionally biased region" description="Low complexity" evidence="3">
    <location>
        <begin position="718"/>
        <end position="736"/>
    </location>
</feature>
<dbReference type="InterPro" id="IPR013655">
    <property type="entry name" value="PAS_fold_3"/>
</dbReference>
<dbReference type="CDD" id="cd17580">
    <property type="entry name" value="REC_2_DhkD-like"/>
    <property type="match status" value="1"/>
</dbReference>
<keyword evidence="1" id="KW-0145">Chemotaxis</keyword>
<dbReference type="PROSITE" id="PS50110">
    <property type="entry name" value="RESPONSE_REGULATORY"/>
    <property type="match status" value="1"/>
</dbReference>
<accession>A0A538UEM9</accession>
<dbReference type="GO" id="GO:0000155">
    <property type="term" value="F:phosphorelay sensor kinase activity"/>
    <property type="evidence" value="ECO:0007669"/>
    <property type="project" value="InterPro"/>
</dbReference>
<dbReference type="SUPFAM" id="SSF52172">
    <property type="entry name" value="CheY-like"/>
    <property type="match status" value="1"/>
</dbReference>
<dbReference type="SUPFAM" id="SSF55785">
    <property type="entry name" value="PYP-like sensor domain (PAS domain)"/>
    <property type="match status" value="2"/>
</dbReference>
<dbReference type="Gene3D" id="3.30.450.20">
    <property type="entry name" value="PAS domain"/>
    <property type="match status" value="2"/>
</dbReference>
<dbReference type="CDD" id="cd02440">
    <property type="entry name" value="AdoMet_MTases"/>
    <property type="match status" value="1"/>
</dbReference>
<dbReference type="InterPro" id="IPR036890">
    <property type="entry name" value="HATPase_C_sf"/>
</dbReference>
<dbReference type="PANTHER" id="PTHR24422">
    <property type="entry name" value="CHEMOTAXIS PROTEIN METHYLTRANSFERASE"/>
    <property type="match status" value="1"/>
</dbReference>
<evidence type="ECO:0000256" key="3">
    <source>
        <dbReference type="SAM" id="MobiDB-lite"/>
    </source>
</evidence>
<dbReference type="Gene3D" id="3.40.50.180">
    <property type="entry name" value="Methylesterase CheB, C-terminal domain"/>
    <property type="match status" value="1"/>
</dbReference>
<dbReference type="InterPro" id="IPR000014">
    <property type="entry name" value="PAS"/>
</dbReference>
<evidence type="ECO:0000259" key="8">
    <source>
        <dbReference type="PROSITE" id="PS50123"/>
    </source>
</evidence>
<proteinExistence type="predicted"/>
<dbReference type="InterPro" id="IPR029063">
    <property type="entry name" value="SAM-dependent_MTases_sf"/>
</dbReference>
<dbReference type="InterPro" id="IPR022641">
    <property type="entry name" value="CheR_N"/>
</dbReference>
<feature type="region of interest" description="Disordered" evidence="3">
    <location>
        <begin position="15"/>
        <end position="49"/>
    </location>
</feature>
<feature type="active site" evidence="1">
    <location>
        <position position="60"/>
    </location>
</feature>
<dbReference type="InterPro" id="IPR035909">
    <property type="entry name" value="CheB_C"/>
</dbReference>
<feature type="active site" evidence="1">
    <location>
        <position position="179"/>
    </location>
</feature>
<evidence type="ECO:0000256" key="1">
    <source>
        <dbReference type="PROSITE-ProRule" id="PRU00050"/>
    </source>
</evidence>
<feature type="region of interest" description="Disordered" evidence="3">
    <location>
        <begin position="718"/>
        <end position="759"/>
    </location>
</feature>
<dbReference type="PROSITE" id="PS50109">
    <property type="entry name" value="HIS_KIN"/>
    <property type="match status" value="1"/>
</dbReference>
<feature type="compositionally biased region" description="Low complexity" evidence="3">
    <location>
        <begin position="526"/>
        <end position="540"/>
    </location>
</feature>
<dbReference type="Pfam" id="PF01739">
    <property type="entry name" value="CheR"/>
    <property type="match status" value="1"/>
</dbReference>
<dbReference type="InterPro" id="IPR001610">
    <property type="entry name" value="PAC"/>
</dbReference>
<feature type="active site" evidence="1">
    <location>
        <position position="87"/>
    </location>
</feature>
<dbReference type="InterPro" id="IPR036097">
    <property type="entry name" value="HisK_dim/P_sf"/>
</dbReference>
<protein>
    <submittedName>
        <fullName evidence="9">PAS domain S-box protein</fullName>
    </submittedName>
</protein>
<dbReference type="GO" id="GO:0008984">
    <property type="term" value="F:protein-glutamate methylesterase activity"/>
    <property type="evidence" value="ECO:0007669"/>
    <property type="project" value="InterPro"/>
</dbReference>
<keyword evidence="1" id="KW-0378">Hydrolase</keyword>
<dbReference type="InterPro" id="IPR005467">
    <property type="entry name" value="His_kinase_dom"/>
</dbReference>
<dbReference type="SUPFAM" id="SSF47384">
    <property type="entry name" value="Homodimeric domain of signal transducing histidine kinase"/>
    <property type="match status" value="1"/>
</dbReference>
<dbReference type="SMART" id="SM00091">
    <property type="entry name" value="PAS"/>
    <property type="match status" value="2"/>
</dbReference>
<dbReference type="PANTHER" id="PTHR24422:SF27">
    <property type="entry name" value="PROTEIN-GLUTAMATE O-METHYLTRANSFERASE"/>
    <property type="match status" value="1"/>
</dbReference>
<gene>
    <name evidence="9" type="ORF">E6K81_00040</name>
</gene>
<evidence type="ECO:0000259" key="7">
    <source>
        <dbReference type="PROSITE" id="PS50122"/>
    </source>
</evidence>
<dbReference type="CDD" id="cd00130">
    <property type="entry name" value="PAS"/>
    <property type="match status" value="2"/>
</dbReference>
<reference evidence="9 10" key="1">
    <citation type="journal article" date="2019" name="Nat. Microbiol.">
        <title>Mediterranean grassland soil C-N compound turnover is dependent on rainfall and depth, and is mediated by genomically divergent microorganisms.</title>
        <authorList>
            <person name="Diamond S."/>
            <person name="Andeer P.F."/>
            <person name="Li Z."/>
            <person name="Crits-Christoph A."/>
            <person name="Burstein D."/>
            <person name="Anantharaman K."/>
            <person name="Lane K.R."/>
            <person name="Thomas B.C."/>
            <person name="Pan C."/>
            <person name="Northen T.R."/>
            <person name="Banfield J.F."/>
        </authorList>
    </citation>
    <scope>NUCLEOTIDE SEQUENCE [LARGE SCALE GENOMIC DNA]</scope>
    <source>
        <strain evidence="9">WS_11</strain>
    </source>
</reference>
<evidence type="ECO:0000313" key="10">
    <source>
        <dbReference type="Proteomes" id="UP000319771"/>
    </source>
</evidence>
<dbReference type="InterPro" id="IPR000673">
    <property type="entry name" value="Sig_transdc_resp-reg_Me-estase"/>
</dbReference>
<dbReference type="SMART" id="SM00388">
    <property type="entry name" value="HisKA"/>
    <property type="match status" value="1"/>
</dbReference>
<dbReference type="InterPro" id="IPR003594">
    <property type="entry name" value="HATPase_dom"/>
</dbReference>
<feature type="domain" description="PAC" evidence="6">
    <location>
        <begin position="835"/>
        <end position="890"/>
    </location>
</feature>
<dbReference type="SUPFAM" id="SSF55874">
    <property type="entry name" value="ATPase domain of HSP90 chaperone/DNA topoisomerase II/histidine kinase"/>
    <property type="match status" value="1"/>
</dbReference>
<dbReference type="SUPFAM" id="SSF53335">
    <property type="entry name" value="S-adenosyl-L-methionine-dependent methyltransferases"/>
    <property type="match status" value="1"/>
</dbReference>
<feature type="modified residue" description="4-aspartylphosphate" evidence="2">
    <location>
        <position position="1314"/>
    </location>
</feature>
<dbReference type="SMART" id="SM00387">
    <property type="entry name" value="HATPase_c"/>
    <property type="match status" value="1"/>
</dbReference>
<dbReference type="SMART" id="SM00448">
    <property type="entry name" value="REC"/>
    <property type="match status" value="1"/>
</dbReference>
<dbReference type="Gene3D" id="3.40.50.150">
    <property type="entry name" value="Vaccinia Virus protein VP39"/>
    <property type="match status" value="1"/>
</dbReference>
<dbReference type="NCBIfam" id="TIGR00229">
    <property type="entry name" value="sensory_box"/>
    <property type="match status" value="2"/>
</dbReference>
<dbReference type="CDD" id="cd16434">
    <property type="entry name" value="CheB-CheR_fusion"/>
    <property type="match status" value="1"/>
</dbReference>
<dbReference type="SUPFAM" id="SSF52738">
    <property type="entry name" value="Methylesterase CheB, C-terminal domain"/>
    <property type="match status" value="1"/>
</dbReference>
<organism evidence="9 10">
    <name type="scientific">Eiseniibacteriota bacterium</name>
    <dbReference type="NCBI Taxonomy" id="2212470"/>
    <lineage>
        <taxon>Bacteria</taxon>
        <taxon>Candidatus Eiseniibacteriota</taxon>
    </lineage>
</organism>
<dbReference type="CDD" id="cd00082">
    <property type="entry name" value="HisKA"/>
    <property type="match status" value="1"/>
</dbReference>
<dbReference type="Pfam" id="PF01339">
    <property type="entry name" value="CheB_methylest"/>
    <property type="match status" value="1"/>
</dbReference>
<dbReference type="Pfam" id="PF02518">
    <property type="entry name" value="HATPase_c"/>
    <property type="match status" value="1"/>
</dbReference>
<dbReference type="GO" id="GO:0006935">
    <property type="term" value="P:chemotaxis"/>
    <property type="evidence" value="ECO:0007669"/>
    <property type="project" value="UniProtKB-UniRule"/>
</dbReference>
<evidence type="ECO:0000259" key="6">
    <source>
        <dbReference type="PROSITE" id="PS50113"/>
    </source>
</evidence>
<dbReference type="InterPro" id="IPR000700">
    <property type="entry name" value="PAS-assoc_C"/>
</dbReference>
<dbReference type="PROSITE" id="PS50113">
    <property type="entry name" value="PAC"/>
    <property type="match status" value="2"/>
</dbReference>
<feature type="domain" description="PAC" evidence="6">
    <location>
        <begin position="963"/>
        <end position="1015"/>
    </location>
</feature>
<keyword evidence="2" id="KW-0597">Phosphoprotein</keyword>
<dbReference type="InterPro" id="IPR035965">
    <property type="entry name" value="PAS-like_dom_sf"/>
</dbReference>
<dbReference type="InterPro" id="IPR001789">
    <property type="entry name" value="Sig_transdc_resp-reg_receiver"/>
</dbReference>
<feature type="domain" description="Response regulatory" evidence="5">
    <location>
        <begin position="1265"/>
        <end position="1381"/>
    </location>
</feature>
<dbReference type="InterPro" id="IPR022642">
    <property type="entry name" value="CheR_C"/>
</dbReference>
<dbReference type="Pfam" id="PF00072">
    <property type="entry name" value="Response_reg"/>
    <property type="match status" value="1"/>
</dbReference>
<dbReference type="InterPro" id="IPR003661">
    <property type="entry name" value="HisK_dim/P_dom"/>
</dbReference>
<dbReference type="Pfam" id="PF00512">
    <property type="entry name" value="HisKA"/>
    <property type="match status" value="1"/>
</dbReference>
<feature type="domain" description="CheR-type methyltransferase" evidence="8">
    <location>
        <begin position="256"/>
        <end position="514"/>
    </location>
</feature>
<evidence type="ECO:0000259" key="5">
    <source>
        <dbReference type="PROSITE" id="PS50110"/>
    </source>
</evidence>
<feature type="compositionally biased region" description="Polar residues" evidence="3">
    <location>
        <begin position="747"/>
        <end position="757"/>
    </location>
</feature>
<dbReference type="Proteomes" id="UP000319771">
    <property type="component" value="Unassembled WGS sequence"/>
</dbReference>
<dbReference type="InterPro" id="IPR011006">
    <property type="entry name" value="CheY-like_superfamily"/>
</dbReference>
<dbReference type="SMART" id="SM00138">
    <property type="entry name" value="MeTrc"/>
    <property type="match status" value="1"/>
</dbReference>
<dbReference type="GO" id="GO:0005737">
    <property type="term" value="C:cytoplasm"/>
    <property type="evidence" value="ECO:0007669"/>
    <property type="project" value="InterPro"/>
</dbReference>
<dbReference type="InterPro" id="IPR000780">
    <property type="entry name" value="CheR_MeTrfase"/>
</dbReference>
<comment type="caution">
    <text evidence="9">The sequence shown here is derived from an EMBL/GenBank/DDBJ whole genome shotgun (WGS) entry which is preliminary data.</text>
</comment>
<evidence type="ECO:0000313" key="9">
    <source>
        <dbReference type="EMBL" id="TMQ74333.1"/>
    </source>
</evidence>
<feature type="region of interest" description="Disordered" evidence="3">
    <location>
        <begin position="657"/>
        <end position="693"/>
    </location>
</feature>
<dbReference type="InterPro" id="IPR050903">
    <property type="entry name" value="Bact_Chemotaxis_MeTrfase"/>
</dbReference>
<feature type="region of interest" description="Disordered" evidence="3">
    <location>
        <begin position="526"/>
        <end position="545"/>
    </location>
</feature>
<dbReference type="PROSITE" id="PS50122">
    <property type="entry name" value="CHEB"/>
    <property type="match status" value="1"/>
</dbReference>
<evidence type="ECO:0000256" key="2">
    <source>
        <dbReference type="PROSITE-ProRule" id="PRU00169"/>
    </source>
</evidence>
<dbReference type="GO" id="GO:0008757">
    <property type="term" value="F:S-adenosylmethionine-dependent methyltransferase activity"/>
    <property type="evidence" value="ECO:0007669"/>
    <property type="project" value="InterPro"/>
</dbReference>